<evidence type="ECO:0000313" key="2">
    <source>
        <dbReference type="EMBL" id="RNM01874.1"/>
    </source>
</evidence>
<evidence type="ECO:0000256" key="1">
    <source>
        <dbReference type="SAM" id="MobiDB-lite"/>
    </source>
</evidence>
<reference evidence="2 3" key="1">
    <citation type="submission" date="2018-11" db="EMBL/GenBank/DDBJ databases">
        <title>Micromonospora sp. PPF5-17, a new actinomycetes isolated from a hot spring soil.</title>
        <authorList>
            <person name="Thawai C."/>
        </authorList>
    </citation>
    <scope>NUCLEOTIDE SEQUENCE [LARGE SCALE GENOMIC DNA]</scope>
    <source>
        <strain evidence="2 3">PPF5-17</strain>
    </source>
</reference>
<evidence type="ECO:0000313" key="3">
    <source>
        <dbReference type="Proteomes" id="UP000280698"/>
    </source>
</evidence>
<dbReference type="EMBL" id="RJLN01000001">
    <property type="protein sequence ID" value="RNM01874.1"/>
    <property type="molecule type" value="Genomic_DNA"/>
</dbReference>
<sequence length="155" mass="17567">MAIRQLLLDVEHLYVVERDEDGSLTPDGRNTEIRLLREIQAHTAAAPKPLRERLYQLTRFYSRSAINNFEGDRDWLIALNCNRYGLALVAAYVQGDPAPAPPSFVAAYEAALAEEEAILEEIDRERREERERRRRSSGSDAAQTPGEEDPQSDQG</sequence>
<feature type="compositionally biased region" description="Basic and acidic residues" evidence="1">
    <location>
        <begin position="121"/>
        <end position="131"/>
    </location>
</feature>
<proteinExistence type="predicted"/>
<gene>
    <name evidence="2" type="ORF">EFE23_00390</name>
</gene>
<feature type="region of interest" description="Disordered" evidence="1">
    <location>
        <begin position="121"/>
        <end position="155"/>
    </location>
</feature>
<comment type="caution">
    <text evidence="2">The sequence shown here is derived from an EMBL/GenBank/DDBJ whole genome shotgun (WGS) entry which is preliminary data.</text>
</comment>
<accession>A0ABX9WN97</accession>
<organism evidence="2 3">
    <name type="scientific">Micromonospora solifontis</name>
    <dbReference type="NCBI Taxonomy" id="2487138"/>
    <lineage>
        <taxon>Bacteria</taxon>
        <taxon>Bacillati</taxon>
        <taxon>Actinomycetota</taxon>
        <taxon>Actinomycetes</taxon>
        <taxon>Micromonosporales</taxon>
        <taxon>Micromonosporaceae</taxon>
        <taxon>Micromonospora</taxon>
    </lineage>
</organism>
<protein>
    <submittedName>
        <fullName evidence="2">Uncharacterized protein</fullName>
    </submittedName>
</protein>
<name>A0ABX9WN97_9ACTN</name>
<keyword evidence="3" id="KW-1185">Reference proteome</keyword>
<dbReference type="Proteomes" id="UP000280698">
    <property type="component" value="Unassembled WGS sequence"/>
</dbReference>
<feature type="compositionally biased region" description="Acidic residues" evidence="1">
    <location>
        <begin position="146"/>
        <end position="155"/>
    </location>
</feature>